<comment type="subcellular location">
    <subcellularLocation>
        <location evidence="1">Nucleus</location>
    </subcellularLocation>
</comment>
<dbReference type="PANTHER" id="PTHR22812">
    <property type="entry name" value="CHROMOBOX PROTEIN"/>
    <property type="match status" value="1"/>
</dbReference>
<evidence type="ECO:0000313" key="4">
    <source>
        <dbReference type="EMBL" id="MFH4980696.1"/>
    </source>
</evidence>
<keyword evidence="5" id="KW-1185">Reference proteome</keyword>
<dbReference type="AlphaFoldDB" id="A0ABD6ETB8"/>
<evidence type="ECO:0000313" key="5">
    <source>
        <dbReference type="Proteomes" id="UP001608902"/>
    </source>
</evidence>
<dbReference type="GO" id="GO:0005634">
    <property type="term" value="C:nucleus"/>
    <property type="evidence" value="ECO:0007669"/>
    <property type="project" value="UniProtKB-SubCell"/>
</dbReference>
<keyword evidence="2" id="KW-0539">Nucleus</keyword>
<organism evidence="4 5">
    <name type="scientific">Gnathostoma spinigerum</name>
    <dbReference type="NCBI Taxonomy" id="75299"/>
    <lineage>
        <taxon>Eukaryota</taxon>
        <taxon>Metazoa</taxon>
        <taxon>Ecdysozoa</taxon>
        <taxon>Nematoda</taxon>
        <taxon>Chromadorea</taxon>
        <taxon>Rhabditida</taxon>
        <taxon>Spirurina</taxon>
        <taxon>Gnathostomatomorpha</taxon>
        <taxon>Gnathostomatoidea</taxon>
        <taxon>Gnathostomatidae</taxon>
        <taxon>Gnathostoma</taxon>
    </lineage>
</organism>
<evidence type="ECO:0000259" key="3">
    <source>
        <dbReference type="PROSITE" id="PS50013"/>
    </source>
</evidence>
<dbReference type="PROSITE" id="PS50013">
    <property type="entry name" value="CHROMO_2"/>
    <property type="match status" value="1"/>
</dbReference>
<sequence>MEANSDREIYYVEKIVGHTRWFSSYRNLLQQKKLDGGIRKRAYSDAYPFYLVKWIGYSDDENTWEPEENVKHVAAFDMYKEQLGSFLSLFVHKIDTVT</sequence>
<dbReference type="SMART" id="SM00298">
    <property type="entry name" value="CHROMO"/>
    <property type="match status" value="1"/>
</dbReference>
<dbReference type="Gene3D" id="2.40.50.40">
    <property type="match status" value="1"/>
</dbReference>
<evidence type="ECO:0000256" key="1">
    <source>
        <dbReference type="ARBA" id="ARBA00004123"/>
    </source>
</evidence>
<name>A0ABD6ETB8_9BILA</name>
<dbReference type="InterPro" id="IPR023780">
    <property type="entry name" value="Chromo_domain"/>
</dbReference>
<feature type="domain" description="Chromo" evidence="3">
    <location>
        <begin position="10"/>
        <end position="82"/>
    </location>
</feature>
<dbReference type="Proteomes" id="UP001608902">
    <property type="component" value="Unassembled WGS sequence"/>
</dbReference>
<dbReference type="SUPFAM" id="SSF54160">
    <property type="entry name" value="Chromo domain-like"/>
    <property type="match status" value="1"/>
</dbReference>
<dbReference type="InterPro" id="IPR000953">
    <property type="entry name" value="Chromo/chromo_shadow_dom"/>
</dbReference>
<protein>
    <recommendedName>
        <fullName evidence="3">Chromo domain-containing protein</fullName>
    </recommendedName>
</protein>
<proteinExistence type="predicted"/>
<evidence type="ECO:0000256" key="2">
    <source>
        <dbReference type="ARBA" id="ARBA00023242"/>
    </source>
</evidence>
<accession>A0ABD6ETB8</accession>
<reference evidence="4 5" key="1">
    <citation type="submission" date="2024-08" db="EMBL/GenBank/DDBJ databases">
        <title>Gnathostoma spinigerum genome.</title>
        <authorList>
            <person name="Gonzalez-Bertolin B."/>
            <person name="Monzon S."/>
            <person name="Zaballos A."/>
            <person name="Jimenez P."/>
            <person name="Dekumyoy P."/>
            <person name="Varona S."/>
            <person name="Cuesta I."/>
            <person name="Sumanam S."/>
            <person name="Adisakwattana P."/>
            <person name="Gasser R.B."/>
            <person name="Hernandez-Gonzalez A."/>
            <person name="Young N.D."/>
            <person name="Perteguer M.J."/>
        </authorList>
    </citation>
    <scope>NUCLEOTIDE SEQUENCE [LARGE SCALE GENOMIC DNA]</scope>
    <source>
        <strain evidence="4">AL3</strain>
        <tissue evidence="4">Liver</tissue>
    </source>
</reference>
<dbReference type="PROSITE" id="PS00598">
    <property type="entry name" value="CHROMO_1"/>
    <property type="match status" value="1"/>
</dbReference>
<dbReference type="CDD" id="cd00024">
    <property type="entry name" value="CD_CSD"/>
    <property type="match status" value="1"/>
</dbReference>
<dbReference type="InterPro" id="IPR023779">
    <property type="entry name" value="Chromodomain_CS"/>
</dbReference>
<gene>
    <name evidence="4" type="ORF">AB6A40_007405</name>
</gene>
<dbReference type="InterPro" id="IPR051219">
    <property type="entry name" value="Heterochromatin_chromo-domain"/>
</dbReference>
<dbReference type="Pfam" id="PF00385">
    <property type="entry name" value="Chromo"/>
    <property type="match status" value="1"/>
</dbReference>
<comment type="caution">
    <text evidence="4">The sequence shown here is derived from an EMBL/GenBank/DDBJ whole genome shotgun (WGS) entry which is preliminary data.</text>
</comment>
<dbReference type="InterPro" id="IPR016197">
    <property type="entry name" value="Chromo-like_dom_sf"/>
</dbReference>
<dbReference type="EMBL" id="JBGFUD010005947">
    <property type="protein sequence ID" value="MFH4980696.1"/>
    <property type="molecule type" value="Genomic_DNA"/>
</dbReference>